<evidence type="ECO:0000313" key="1">
    <source>
        <dbReference type="EMBL" id="KAJ4727354.1"/>
    </source>
</evidence>
<keyword evidence="1" id="KW-0808">Transferase</keyword>
<accession>A0ACC1YW04</accession>
<organism evidence="1 2">
    <name type="scientific">Melia azedarach</name>
    <name type="common">Chinaberry tree</name>
    <dbReference type="NCBI Taxonomy" id="155640"/>
    <lineage>
        <taxon>Eukaryota</taxon>
        <taxon>Viridiplantae</taxon>
        <taxon>Streptophyta</taxon>
        <taxon>Embryophyta</taxon>
        <taxon>Tracheophyta</taxon>
        <taxon>Spermatophyta</taxon>
        <taxon>Magnoliopsida</taxon>
        <taxon>eudicotyledons</taxon>
        <taxon>Gunneridae</taxon>
        <taxon>Pentapetalae</taxon>
        <taxon>rosids</taxon>
        <taxon>malvids</taxon>
        <taxon>Sapindales</taxon>
        <taxon>Meliaceae</taxon>
        <taxon>Melia</taxon>
    </lineage>
</organism>
<evidence type="ECO:0000313" key="2">
    <source>
        <dbReference type="Proteomes" id="UP001164539"/>
    </source>
</evidence>
<keyword evidence="2" id="KW-1185">Reference proteome</keyword>
<sequence>MEMEMEMEYPADFRCPISMELMNDPVTICTGVTYERKNIEKWFFTYKKKACPATMQSIQSFHLTPNHTLKRLIQSWLKNHESQSCSSPSPPRPSVKHGELVSLLSSVGSSPFKVTSLKKLRSIIEMGEETKADFIRSGGVEVVVQIVVQILVEGSDFVTFRVCEEALGVLYQLPFSEQDKTLEILSKPESMRSMAIVLQRGSAGARLYAISIFRKVAKTDYNWNFMINDQGIDFFKSLLELVSDEICTKASSCALEVLIEIMSLSKKSRLQAIEAGAICVLIELLPDSSRSKCEKILLLMKLLCECAEGRLALVEHSMGIPAVSKKIFHVSNTATKIGVKIMWLICSFHPKERVLEEMLIYGLVNKFLTLLHMEGRSSTKDEVVKMLKLHANSWRQYPCFPCELNEYLGLVNVAC</sequence>
<gene>
    <name evidence="1" type="ORF">OWV82_000464</name>
</gene>
<reference evidence="1 2" key="1">
    <citation type="journal article" date="2023" name="Science">
        <title>Complex scaffold remodeling in plant triterpene biosynthesis.</title>
        <authorList>
            <person name="De La Pena R."/>
            <person name="Hodgson H."/>
            <person name="Liu J.C."/>
            <person name="Stephenson M.J."/>
            <person name="Martin A.C."/>
            <person name="Owen C."/>
            <person name="Harkess A."/>
            <person name="Leebens-Mack J."/>
            <person name="Jimenez L.E."/>
            <person name="Osbourn A."/>
            <person name="Sattely E.S."/>
        </authorList>
    </citation>
    <scope>NUCLEOTIDE SEQUENCE [LARGE SCALE GENOMIC DNA]</scope>
    <source>
        <strain evidence="2">cv. JPN11</strain>
        <tissue evidence="1">Leaf</tissue>
    </source>
</reference>
<dbReference type="Proteomes" id="UP001164539">
    <property type="component" value="Chromosome 1"/>
</dbReference>
<protein>
    <submittedName>
        <fullName evidence="1">RING-type E3 ubiquitin transferase</fullName>
    </submittedName>
</protein>
<name>A0ACC1YW04_MELAZ</name>
<proteinExistence type="predicted"/>
<comment type="caution">
    <text evidence="1">The sequence shown here is derived from an EMBL/GenBank/DDBJ whole genome shotgun (WGS) entry which is preliminary data.</text>
</comment>
<dbReference type="EMBL" id="CM051394">
    <property type="protein sequence ID" value="KAJ4727354.1"/>
    <property type="molecule type" value="Genomic_DNA"/>
</dbReference>